<reference evidence="2" key="1">
    <citation type="submission" date="2022-03" db="EMBL/GenBank/DDBJ databases">
        <authorList>
            <person name="Lindestad O."/>
        </authorList>
    </citation>
    <scope>NUCLEOTIDE SEQUENCE</scope>
</reference>
<organism evidence="2 3">
    <name type="scientific">Pararge aegeria aegeria</name>
    <dbReference type="NCBI Taxonomy" id="348720"/>
    <lineage>
        <taxon>Eukaryota</taxon>
        <taxon>Metazoa</taxon>
        <taxon>Ecdysozoa</taxon>
        <taxon>Arthropoda</taxon>
        <taxon>Hexapoda</taxon>
        <taxon>Insecta</taxon>
        <taxon>Pterygota</taxon>
        <taxon>Neoptera</taxon>
        <taxon>Endopterygota</taxon>
        <taxon>Lepidoptera</taxon>
        <taxon>Glossata</taxon>
        <taxon>Ditrysia</taxon>
        <taxon>Papilionoidea</taxon>
        <taxon>Nymphalidae</taxon>
        <taxon>Satyrinae</taxon>
        <taxon>Satyrini</taxon>
        <taxon>Parargina</taxon>
        <taxon>Pararge</taxon>
    </lineage>
</organism>
<dbReference type="EMBL" id="CAKXAJ010011847">
    <property type="protein sequence ID" value="CAH2215510.1"/>
    <property type="molecule type" value="Genomic_DNA"/>
</dbReference>
<gene>
    <name evidence="2" type="primary">jg25584</name>
    <name evidence="2" type="ORF">PAEG_LOCUS3644</name>
</gene>
<comment type="caution">
    <text evidence="2">The sequence shown here is derived from an EMBL/GenBank/DDBJ whole genome shotgun (WGS) entry which is preliminary data.</text>
</comment>
<dbReference type="Proteomes" id="UP000838756">
    <property type="component" value="Unassembled WGS sequence"/>
</dbReference>
<feature type="compositionally biased region" description="Basic residues" evidence="1">
    <location>
        <begin position="126"/>
        <end position="138"/>
    </location>
</feature>
<protein>
    <submittedName>
        <fullName evidence="2">Jg25584 protein</fullName>
    </submittedName>
</protein>
<feature type="compositionally biased region" description="Polar residues" evidence="1">
    <location>
        <begin position="56"/>
        <end position="69"/>
    </location>
</feature>
<evidence type="ECO:0000313" key="3">
    <source>
        <dbReference type="Proteomes" id="UP000838756"/>
    </source>
</evidence>
<dbReference type="AlphaFoldDB" id="A0A8S4QQT9"/>
<feature type="compositionally biased region" description="Low complexity" evidence="1">
    <location>
        <begin position="143"/>
        <end position="159"/>
    </location>
</feature>
<feature type="region of interest" description="Disordered" evidence="1">
    <location>
        <begin position="113"/>
        <end position="166"/>
    </location>
</feature>
<evidence type="ECO:0000256" key="1">
    <source>
        <dbReference type="SAM" id="MobiDB-lite"/>
    </source>
</evidence>
<feature type="region of interest" description="Disordered" evidence="1">
    <location>
        <begin position="1"/>
        <end position="91"/>
    </location>
</feature>
<feature type="non-terminal residue" evidence="2">
    <location>
        <position position="166"/>
    </location>
</feature>
<accession>A0A8S4QQT9</accession>
<name>A0A8S4QQT9_9NEOP</name>
<proteinExistence type="predicted"/>
<evidence type="ECO:0000313" key="2">
    <source>
        <dbReference type="EMBL" id="CAH2215510.1"/>
    </source>
</evidence>
<sequence>MEADLKTLLPQEGTGPRDGTAESLSVARAPVADGTRAAGCPSYSGGEGGIDPPCAMQNQRPNAIPSRTMTPHDTRQTPSHVNGTAIPAPTRITQPTASKEFNMAALAAAIPHPPAPESVWTEVVRKQKRKKPKKKKMDRRTDTPQTQTTQTGEQTMEPGRNMHAEV</sequence>
<keyword evidence="3" id="KW-1185">Reference proteome</keyword>